<evidence type="ECO:0000256" key="5">
    <source>
        <dbReference type="ARBA" id="ARBA00023143"/>
    </source>
</evidence>
<dbReference type="KEGG" id="mmob:F6R98_07220"/>
<dbReference type="GO" id="GO:0005198">
    <property type="term" value="F:structural molecule activity"/>
    <property type="evidence" value="ECO:0007669"/>
    <property type="project" value="InterPro"/>
</dbReference>
<evidence type="ECO:0000256" key="1">
    <source>
        <dbReference type="ARBA" id="ARBA00004365"/>
    </source>
</evidence>
<keyword evidence="5" id="KW-0975">Bacterial flagellum</keyword>
<comment type="similarity">
    <text evidence="3">Belongs to the bacterial flagellin family.</text>
</comment>
<dbReference type="EMBL" id="CP044205">
    <property type="protein sequence ID" value="QFY42442.1"/>
    <property type="molecule type" value="Genomic_DNA"/>
</dbReference>
<feature type="domain" description="Flagellin N-terminal" evidence="6">
    <location>
        <begin position="9"/>
        <end position="139"/>
    </location>
</feature>
<keyword evidence="4" id="KW-0964">Secreted</keyword>
<dbReference type="Pfam" id="PF00669">
    <property type="entry name" value="Flagellin_N"/>
    <property type="match status" value="1"/>
</dbReference>
<dbReference type="SUPFAM" id="SSF64518">
    <property type="entry name" value="Phase 1 flagellin"/>
    <property type="match status" value="1"/>
</dbReference>
<reference evidence="7 8" key="1">
    <citation type="submission" date="2019-09" db="EMBL/GenBank/DDBJ databases">
        <title>Ecophysiology of the spiral-shaped methanotroph Methylospira mobilis as revealed by the complete genome sequence.</title>
        <authorList>
            <person name="Oshkin I.Y."/>
            <person name="Dedysh S.N."/>
            <person name="Miroshnikov K."/>
            <person name="Danilova O.V."/>
            <person name="Hakobyan A."/>
            <person name="Liesack W."/>
        </authorList>
    </citation>
    <scope>NUCLEOTIDE SEQUENCE [LARGE SCALE GENOMIC DNA]</scope>
    <source>
        <strain evidence="7 8">Shm1</strain>
    </source>
</reference>
<dbReference type="GO" id="GO:0005576">
    <property type="term" value="C:extracellular region"/>
    <property type="evidence" value="ECO:0007669"/>
    <property type="project" value="UniProtKB-SubCell"/>
</dbReference>
<proteinExistence type="inferred from homology"/>
<sequence>MRITSSMIFNQNVVQLNTLQSSLAVTQQEVSTSKKDLTGQNATLASQVMNIQQMQDINTQYTNNRVSARTSLQLVDGSLQNAANVLTSLSTLVVRAQNGTLGDSDRSAIGGQVQADLTQLLTIANSTDGAGNYIFSGYKSGTLPFVQQTPANAAGNVTYNYNGDQGQTSVEVSQGQQMPTSVAGSSVFGASGSTNIFSQLSALATTLNSPIAGYQSPNLTAAQNAAMTSAQQSAQYAQDLTTASAAISQTLANVTNANVKVGDNEQQLNSLDTLGANLTISYQQMMSSTGGINEVEAITELNQQQLALTAAEKSFAQVSNLSLFNYIQ</sequence>
<dbReference type="PANTHER" id="PTHR42792:SF1">
    <property type="entry name" value="FLAGELLAR HOOK-ASSOCIATED PROTEIN 3"/>
    <property type="match status" value="1"/>
</dbReference>
<dbReference type="InterPro" id="IPR001492">
    <property type="entry name" value="Flagellin"/>
</dbReference>
<keyword evidence="8" id="KW-1185">Reference proteome</keyword>
<evidence type="ECO:0000259" key="6">
    <source>
        <dbReference type="Pfam" id="PF00669"/>
    </source>
</evidence>
<evidence type="ECO:0000256" key="3">
    <source>
        <dbReference type="ARBA" id="ARBA00005709"/>
    </source>
</evidence>
<dbReference type="RefSeq" id="WP_153248437.1">
    <property type="nucleotide sequence ID" value="NZ_CP044205.1"/>
</dbReference>
<dbReference type="Proteomes" id="UP000325755">
    <property type="component" value="Chromosome"/>
</dbReference>
<evidence type="ECO:0000256" key="4">
    <source>
        <dbReference type="ARBA" id="ARBA00022525"/>
    </source>
</evidence>
<keyword evidence="7" id="KW-0282">Flagellum</keyword>
<keyword evidence="7" id="KW-0969">Cilium</keyword>
<keyword evidence="7" id="KW-0966">Cell projection</keyword>
<dbReference type="NCBIfam" id="TIGR02550">
    <property type="entry name" value="flagell_flgL"/>
    <property type="match status" value="1"/>
</dbReference>
<name>A0A5Q0BH31_9GAMM</name>
<accession>A0A5Q0BH31</accession>
<protein>
    <submittedName>
        <fullName evidence="7">Flagellar hook-associated protein 3</fullName>
    </submittedName>
</protein>
<dbReference type="FunCoup" id="A0A5Q0BH31">
    <property type="interactions" value="72"/>
</dbReference>
<dbReference type="GO" id="GO:0071973">
    <property type="term" value="P:bacterial-type flagellum-dependent cell motility"/>
    <property type="evidence" value="ECO:0007669"/>
    <property type="project" value="InterPro"/>
</dbReference>
<evidence type="ECO:0000313" key="8">
    <source>
        <dbReference type="Proteomes" id="UP000325755"/>
    </source>
</evidence>
<dbReference type="OrthoDB" id="9768249at2"/>
<dbReference type="PANTHER" id="PTHR42792">
    <property type="entry name" value="FLAGELLIN"/>
    <property type="match status" value="1"/>
</dbReference>
<dbReference type="InterPro" id="IPR013384">
    <property type="entry name" value="Flagell_FlgL"/>
</dbReference>
<gene>
    <name evidence="7" type="primary">flgL</name>
    <name evidence="7" type="ORF">F6R98_07220</name>
</gene>
<evidence type="ECO:0000313" key="7">
    <source>
        <dbReference type="EMBL" id="QFY42442.1"/>
    </source>
</evidence>
<dbReference type="InterPro" id="IPR001029">
    <property type="entry name" value="Flagellin_N"/>
</dbReference>
<dbReference type="InParanoid" id="A0A5Q0BH31"/>
<dbReference type="Gene3D" id="1.20.1330.10">
    <property type="entry name" value="f41 fragment of flagellin, N-terminal domain"/>
    <property type="match status" value="1"/>
</dbReference>
<organism evidence="7 8">
    <name type="scientific">Candidatus Methylospira mobilis</name>
    <dbReference type="NCBI Taxonomy" id="1808979"/>
    <lineage>
        <taxon>Bacteria</taxon>
        <taxon>Pseudomonadati</taxon>
        <taxon>Pseudomonadota</taxon>
        <taxon>Gammaproteobacteria</taxon>
        <taxon>Methylococcales</taxon>
        <taxon>Methylococcaceae</taxon>
        <taxon>Candidatus Methylospira</taxon>
    </lineage>
</organism>
<dbReference type="GO" id="GO:0009424">
    <property type="term" value="C:bacterial-type flagellum hook"/>
    <property type="evidence" value="ECO:0007669"/>
    <property type="project" value="InterPro"/>
</dbReference>
<dbReference type="AlphaFoldDB" id="A0A5Q0BH31"/>
<comment type="subcellular location">
    <subcellularLocation>
        <location evidence="1">Bacterial flagellum</location>
    </subcellularLocation>
    <subcellularLocation>
        <location evidence="2">Secreted</location>
    </subcellularLocation>
</comment>
<evidence type="ECO:0000256" key="2">
    <source>
        <dbReference type="ARBA" id="ARBA00004613"/>
    </source>
</evidence>